<sequence>MTQINGHTRVRLANGVSVFQRGPNMLQFGLDATRTGIIETPCVEALRPLLDDCARPRQLRHVRQQLLGHLDEEAARSLLDDLLSYRILVADSPTQVLMIGTSELAMKLADLLSDSGVLVRAPLRREREYTFLTSTDEWAPLVIVDQFPRAAALGQVIKQRPGRVLPVALVDSRVLIGPLRVRVTNPCINCAQLHHSDRDAGWMTAVHQLPSGPVRPDPVVVAAGAAAAATVVRRLAGVPDPPGVSAPHLAPGHVRAVDPFGPRMLTDSELAVHPRCDVCFS</sequence>
<evidence type="ECO:0000313" key="2">
    <source>
        <dbReference type="Proteomes" id="UP001204000"/>
    </source>
</evidence>
<dbReference type="Gene3D" id="3.40.50.720">
    <property type="entry name" value="NAD(P)-binding Rossmann-like Domain"/>
    <property type="match status" value="1"/>
</dbReference>
<reference evidence="1" key="1">
    <citation type="submission" date="2022-05" db="EMBL/GenBank/DDBJ databases">
        <title>Corynebacterium sp. TA-R-1 sp. nov., isolated from human feces.</title>
        <authorList>
            <person name="Shamsuzzaman M."/>
            <person name="Dahal R.H."/>
        </authorList>
    </citation>
    <scope>NUCLEOTIDE SEQUENCE</scope>
    <source>
        <strain evidence="1">TA-R-1</strain>
    </source>
</reference>
<proteinExistence type="predicted"/>
<name>A0ABT1G1T9_9CORY</name>
<gene>
    <name evidence="1" type="ORF">M5J20_07025</name>
</gene>
<accession>A0ABT1G1T9</accession>
<protein>
    <recommendedName>
        <fullName evidence="3">Bacteriocin biosynthesis cyclodehydratase domain-containing protein</fullName>
    </recommendedName>
</protein>
<dbReference type="Proteomes" id="UP001204000">
    <property type="component" value="Unassembled WGS sequence"/>
</dbReference>
<comment type="caution">
    <text evidence="1">The sequence shown here is derived from an EMBL/GenBank/DDBJ whole genome shotgun (WGS) entry which is preliminary data.</text>
</comment>
<evidence type="ECO:0000313" key="1">
    <source>
        <dbReference type="EMBL" id="MCP1387941.1"/>
    </source>
</evidence>
<keyword evidence="2" id="KW-1185">Reference proteome</keyword>
<evidence type="ECO:0008006" key="3">
    <source>
        <dbReference type="Google" id="ProtNLM"/>
    </source>
</evidence>
<dbReference type="EMBL" id="JAMFTQ010000007">
    <property type="protein sequence ID" value="MCP1387941.1"/>
    <property type="molecule type" value="Genomic_DNA"/>
</dbReference>
<dbReference type="RefSeq" id="WP_253577924.1">
    <property type="nucleotide sequence ID" value="NZ_JAMFTQ010000007.1"/>
</dbReference>
<organism evidence="1 2">
    <name type="scientific">Corynebacterium stercoris</name>
    <dbReference type="NCBI Taxonomy" id="2943490"/>
    <lineage>
        <taxon>Bacteria</taxon>
        <taxon>Bacillati</taxon>
        <taxon>Actinomycetota</taxon>
        <taxon>Actinomycetes</taxon>
        <taxon>Mycobacteriales</taxon>
        <taxon>Corynebacteriaceae</taxon>
        <taxon>Corynebacterium</taxon>
    </lineage>
</organism>